<dbReference type="PANTHER" id="PTHR34819:SF3">
    <property type="entry name" value="CELL SURFACE PROTEIN"/>
    <property type="match status" value="1"/>
</dbReference>
<feature type="chain" id="PRO_5026750309" description="DUF11 domain-containing protein" evidence="2">
    <location>
        <begin position="23"/>
        <end position="641"/>
    </location>
</feature>
<evidence type="ECO:0000259" key="3">
    <source>
        <dbReference type="Pfam" id="PF01345"/>
    </source>
</evidence>
<dbReference type="PROSITE" id="PS51257">
    <property type="entry name" value="PROKAR_LIPOPROTEIN"/>
    <property type="match status" value="1"/>
</dbReference>
<keyword evidence="2" id="KW-0732">Signal</keyword>
<name>A0A6J4MF85_9BACT</name>
<proteinExistence type="predicted"/>
<organism evidence="4">
    <name type="scientific">uncultured Gemmatimonadaceae bacterium</name>
    <dbReference type="NCBI Taxonomy" id="246130"/>
    <lineage>
        <taxon>Bacteria</taxon>
        <taxon>Pseudomonadati</taxon>
        <taxon>Gemmatimonadota</taxon>
        <taxon>Gemmatimonadia</taxon>
        <taxon>Gemmatimonadales</taxon>
        <taxon>Gemmatimonadaceae</taxon>
        <taxon>environmental samples</taxon>
    </lineage>
</organism>
<feature type="signal peptide" evidence="2">
    <location>
        <begin position="1"/>
        <end position="22"/>
    </location>
</feature>
<dbReference type="InterPro" id="IPR047589">
    <property type="entry name" value="DUF11_rpt"/>
</dbReference>
<sequence>MKRTIRLTGMALGALALTVACSDSSTTDRNPTAPAGPNLLSAPNATSGNPFIQCGNKGETCTWETGNINPQKALLREGDVVPFRITVNQDVAKANRLYEIRLKYSTRVGGKNAYDFITRYDASEGAKANLCNPSGNLTTSNLANVSNYCSASGGVIQPGPALPPLDIPIGFAGGSAGTDDKADEIAASTHSANRVIQVFGGTLGAGVGDPTITYVPNNSDDKAQDAILTFRFRTKSGAGAANFIVAWGGHIAQSPIWAGQGGGAAQISGSSYHMALEYVNELNDNGTVFKTLTSGSRDLQLSAAAVFADPPSLAITKTPTSQTVSAGSPFSWTVTLSNTGQSTANGAVLNDNLPAIPGVSYALGAGSDATCSLTGSALECGPKDLAAGATMVAVINATTTAGQGCTAGTVTNTATGEATGVTTIQAQATVTLQCGSLSLAKTPTSQTVDAGQPFSWTVTLTNAGPGTAFNAVINDNLPALAGIAYTLDPSSDASCSLAAGVLECGATNLLKDATLTAKINATTTPSAAVCAAGSITNTATGQADGSTTIQAQATVTLDCGSLAITKLPAAQTVEAGAPFSWTVTLTNAGPGSALGATITDNLPAVAGLAYALDPSSAASCSLTGNALECGQTDLAKNGTIV</sequence>
<feature type="non-terminal residue" evidence="4">
    <location>
        <position position="641"/>
    </location>
</feature>
<evidence type="ECO:0000313" key="4">
    <source>
        <dbReference type="EMBL" id="CAA9358107.1"/>
    </source>
</evidence>
<gene>
    <name evidence="4" type="ORF">AVDCRST_MAG11-3933</name>
</gene>
<feature type="domain" description="DUF11" evidence="3">
    <location>
        <begin position="437"/>
        <end position="543"/>
    </location>
</feature>
<dbReference type="EMBL" id="CADCTU010000836">
    <property type="protein sequence ID" value="CAA9358107.1"/>
    <property type="molecule type" value="Genomic_DNA"/>
</dbReference>
<feature type="domain" description="DUF11" evidence="3">
    <location>
        <begin position="313"/>
        <end position="418"/>
    </location>
</feature>
<reference evidence="4" key="1">
    <citation type="submission" date="2020-02" db="EMBL/GenBank/DDBJ databases">
        <authorList>
            <person name="Meier V. D."/>
        </authorList>
    </citation>
    <scope>NUCLEOTIDE SEQUENCE</scope>
    <source>
        <strain evidence="4">AVDCRST_MAG11</strain>
    </source>
</reference>
<dbReference type="InterPro" id="IPR001434">
    <property type="entry name" value="OmcB-like_DUF11"/>
</dbReference>
<accession>A0A6J4MF85</accession>
<dbReference type="PANTHER" id="PTHR34819">
    <property type="entry name" value="LARGE CYSTEINE-RICH PERIPLASMIC PROTEIN OMCB"/>
    <property type="match status" value="1"/>
</dbReference>
<dbReference type="AlphaFoldDB" id="A0A6J4MF85"/>
<feature type="region of interest" description="Disordered" evidence="1">
    <location>
        <begin position="23"/>
        <end position="44"/>
    </location>
</feature>
<evidence type="ECO:0000256" key="1">
    <source>
        <dbReference type="SAM" id="MobiDB-lite"/>
    </source>
</evidence>
<dbReference type="InterPro" id="IPR051172">
    <property type="entry name" value="Chlamydia_OmcB"/>
</dbReference>
<feature type="domain" description="DUF11" evidence="3">
    <location>
        <begin position="562"/>
        <end position="637"/>
    </location>
</feature>
<protein>
    <recommendedName>
        <fullName evidence="3">DUF11 domain-containing protein</fullName>
    </recommendedName>
</protein>
<dbReference type="NCBIfam" id="TIGR01451">
    <property type="entry name" value="B_ant_repeat"/>
    <property type="match status" value="3"/>
</dbReference>
<dbReference type="Pfam" id="PF01345">
    <property type="entry name" value="DUF11"/>
    <property type="match status" value="3"/>
</dbReference>
<evidence type="ECO:0000256" key="2">
    <source>
        <dbReference type="SAM" id="SignalP"/>
    </source>
</evidence>